<gene>
    <name evidence="3" type="ordered locus">Paes_1230</name>
</gene>
<dbReference type="eggNOG" id="ENOG5030N6F">
    <property type="taxonomic scope" value="Bacteria"/>
</dbReference>
<dbReference type="KEGG" id="paa:Paes_1230"/>
<evidence type="ECO:0000313" key="3">
    <source>
        <dbReference type="EMBL" id="ACF46256.1"/>
    </source>
</evidence>
<accession>B4S869</accession>
<feature type="region of interest" description="Disordered" evidence="1">
    <location>
        <begin position="268"/>
        <end position="289"/>
    </location>
</feature>
<dbReference type="HOGENOM" id="CLU_079622_0_0_10"/>
<evidence type="ECO:0000256" key="1">
    <source>
        <dbReference type="SAM" id="MobiDB-lite"/>
    </source>
</evidence>
<evidence type="ECO:0000313" key="4">
    <source>
        <dbReference type="Proteomes" id="UP000002725"/>
    </source>
</evidence>
<keyword evidence="2" id="KW-0732">Signal</keyword>
<organism evidence="3 4">
    <name type="scientific">Prosthecochloris aestuarii (strain DSM 271 / SK 413)</name>
    <dbReference type="NCBI Taxonomy" id="290512"/>
    <lineage>
        <taxon>Bacteria</taxon>
        <taxon>Pseudomonadati</taxon>
        <taxon>Chlorobiota</taxon>
        <taxon>Chlorobiia</taxon>
        <taxon>Chlorobiales</taxon>
        <taxon>Chlorobiaceae</taxon>
        <taxon>Prosthecochloris</taxon>
    </lineage>
</organism>
<feature type="signal peptide" evidence="2">
    <location>
        <begin position="1"/>
        <end position="18"/>
    </location>
</feature>
<dbReference type="RefSeq" id="WP_012505791.1">
    <property type="nucleotide sequence ID" value="NC_011059.1"/>
</dbReference>
<reference evidence="3" key="1">
    <citation type="submission" date="2008-06" db="EMBL/GenBank/DDBJ databases">
        <title>Complete sequence of chromosome of Prosthecochloris aestuarii DSM 271.</title>
        <authorList>
            <consortium name="US DOE Joint Genome Institute"/>
            <person name="Lucas S."/>
            <person name="Copeland A."/>
            <person name="Lapidus A."/>
            <person name="Glavina del Rio T."/>
            <person name="Dalin E."/>
            <person name="Tice H."/>
            <person name="Bruce D."/>
            <person name="Goodwin L."/>
            <person name="Pitluck S."/>
            <person name="Schmutz J."/>
            <person name="Larimer F."/>
            <person name="Land M."/>
            <person name="Hauser L."/>
            <person name="Kyrpides N."/>
            <person name="Anderson I."/>
            <person name="Liu Z."/>
            <person name="Li T."/>
            <person name="Zhao F."/>
            <person name="Overmann J."/>
            <person name="Bryant D.A."/>
            <person name="Richardson P."/>
        </authorList>
    </citation>
    <scope>NUCLEOTIDE SEQUENCE [LARGE SCALE GENOMIC DNA]</scope>
    <source>
        <strain evidence="3">DSM 271</strain>
    </source>
</reference>
<feature type="chain" id="PRO_5002825765" description="Lipoprotein" evidence="2">
    <location>
        <begin position="19"/>
        <end position="289"/>
    </location>
</feature>
<dbReference type="Proteomes" id="UP000002725">
    <property type="component" value="Chromosome"/>
</dbReference>
<evidence type="ECO:0000256" key="2">
    <source>
        <dbReference type="SAM" id="SignalP"/>
    </source>
</evidence>
<dbReference type="AlphaFoldDB" id="B4S869"/>
<evidence type="ECO:0008006" key="5">
    <source>
        <dbReference type="Google" id="ProtNLM"/>
    </source>
</evidence>
<name>B4S869_PROA2</name>
<keyword evidence="4" id="KW-1185">Reference proteome</keyword>
<sequence>MKKIIVFFILLSCGFGEAFGDEIQASSGSSSIGVGVGVGGEFNQDFDQSLDQKFEASDPVPYLPNSVSAPVISPNLFSLMGGTAQMHGVRMLADNFFSPVHYDHDTGDSGGTEIVFNSADLPRQASKKKRKLFFTFDGRANGELVGSLSIESKKGKAKKVDLSTLIHDAIDYIDNVRHLQGYNVTLLSSKDAISYGMGVDAKSGGFALSPLVSGLIKGPESMIAGLASGFSKSGGVTVPTSIIGCTFLVLVESDKSSMVDITHNYRPELKNDDRHSNGNGGKKYEATKK</sequence>
<proteinExistence type="predicted"/>
<dbReference type="EMBL" id="CP001108">
    <property type="protein sequence ID" value="ACF46256.1"/>
    <property type="molecule type" value="Genomic_DNA"/>
</dbReference>
<protein>
    <recommendedName>
        <fullName evidence="5">Lipoprotein</fullName>
    </recommendedName>
</protein>